<dbReference type="GO" id="GO:0004799">
    <property type="term" value="F:thymidylate synthase activity"/>
    <property type="evidence" value="ECO:0007669"/>
    <property type="project" value="TreeGrafter"/>
</dbReference>
<dbReference type="InterPro" id="IPR023451">
    <property type="entry name" value="Thymidate_synth/dCMP_Mease_dom"/>
</dbReference>
<dbReference type="Proteomes" id="UP000216998">
    <property type="component" value="Unassembled WGS sequence"/>
</dbReference>
<keyword evidence="1" id="KW-0489">Methyltransferase</keyword>
<dbReference type="AlphaFoldDB" id="A0A255YX69"/>
<protein>
    <recommendedName>
        <fullName evidence="3">Thymidylate synthase/dCMP hydroxymethylase domain-containing protein</fullName>
    </recommendedName>
</protein>
<dbReference type="SUPFAM" id="SSF55831">
    <property type="entry name" value="Thymidylate synthase/dCMP hydroxymethylase"/>
    <property type="match status" value="1"/>
</dbReference>
<dbReference type="GO" id="GO:0032259">
    <property type="term" value="P:methylation"/>
    <property type="evidence" value="ECO:0007669"/>
    <property type="project" value="UniProtKB-KW"/>
</dbReference>
<evidence type="ECO:0000259" key="3">
    <source>
        <dbReference type="Pfam" id="PF00303"/>
    </source>
</evidence>
<reference evidence="4 5" key="1">
    <citation type="submission" date="2017-07" db="EMBL/GenBank/DDBJ databases">
        <title>Niveispirillum cyanobacteriorum sp. nov., isolated from cyanobacterial aggregates in a eutrophic lake.</title>
        <authorList>
            <person name="Cai H."/>
        </authorList>
    </citation>
    <scope>NUCLEOTIDE SEQUENCE [LARGE SCALE GENOMIC DNA]</scope>
    <source>
        <strain evidence="5">TH1-14</strain>
    </source>
</reference>
<keyword evidence="2" id="KW-0808">Transferase</keyword>
<dbReference type="Gene3D" id="3.30.572.10">
    <property type="entry name" value="Thymidylate synthase/dCMP hydroxymethylase domain"/>
    <property type="match status" value="1"/>
</dbReference>
<evidence type="ECO:0000313" key="4">
    <source>
        <dbReference type="EMBL" id="OYQ33771.1"/>
    </source>
</evidence>
<organism evidence="4 5">
    <name type="scientific">Niveispirillum lacus</name>
    <dbReference type="NCBI Taxonomy" id="1981099"/>
    <lineage>
        <taxon>Bacteria</taxon>
        <taxon>Pseudomonadati</taxon>
        <taxon>Pseudomonadota</taxon>
        <taxon>Alphaproteobacteria</taxon>
        <taxon>Rhodospirillales</taxon>
        <taxon>Azospirillaceae</taxon>
        <taxon>Niveispirillum</taxon>
    </lineage>
</organism>
<dbReference type="GO" id="GO:0006231">
    <property type="term" value="P:dTMP biosynthetic process"/>
    <property type="evidence" value="ECO:0007669"/>
    <property type="project" value="TreeGrafter"/>
</dbReference>
<comment type="caution">
    <text evidence="4">The sequence shown here is derived from an EMBL/GenBank/DDBJ whole genome shotgun (WGS) entry which is preliminary data.</text>
</comment>
<proteinExistence type="predicted"/>
<dbReference type="GO" id="GO:0005829">
    <property type="term" value="C:cytosol"/>
    <property type="evidence" value="ECO:0007669"/>
    <property type="project" value="TreeGrafter"/>
</dbReference>
<dbReference type="Pfam" id="PF00303">
    <property type="entry name" value="Thymidylat_synt"/>
    <property type="match status" value="1"/>
</dbReference>
<keyword evidence="5" id="KW-1185">Reference proteome</keyword>
<dbReference type="EMBL" id="NOXU01000030">
    <property type="protein sequence ID" value="OYQ33771.1"/>
    <property type="molecule type" value="Genomic_DNA"/>
</dbReference>
<evidence type="ECO:0000256" key="1">
    <source>
        <dbReference type="ARBA" id="ARBA00022603"/>
    </source>
</evidence>
<accession>A0A255YX69</accession>
<dbReference type="PANTHER" id="PTHR11548">
    <property type="entry name" value="THYMIDYLATE SYNTHASE 1"/>
    <property type="match status" value="1"/>
</dbReference>
<evidence type="ECO:0000313" key="5">
    <source>
        <dbReference type="Proteomes" id="UP000216998"/>
    </source>
</evidence>
<feature type="domain" description="Thymidylate synthase/dCMP hydroxymethylase" evidence="3">
    <location>
        <begin position="80"/>
        <end position="274"/>
    </location>
</feature>
<dbReference type="InterPro" id="IPR045097">
    <property type="entry name" value="Thymidate_synth/dCMP_Mease"/>
</dbReference>
<evidence type="ECO:0000256" key="2">
    <source>
        <dbReference type="ARBA" id="ARBA00022679"/>
    </source>
</evidence>
<dbReference type="OrthoDB" id="7182974at2"/>
<dbReference type="PANTHER" id="PTHR11548:SF1">
    <property type="entry name" value="THYMIDYLATE SYNTHASE 1"/>
    <property type="match status" value="1"/>
</dbReference>
<name>A0A255YX69_9PROT</name>
<dbReference type="InterPro" id="IPR036926">
    <property type="entry name" value="Thymidate_synth/dCMP_Mease_sf"/>
</dbReference>
<sequence>MSIKKCKGDAMFSSYDSATDACRELLACLLNAPQRGAGGVAAESRLRRPFREELNTAFVLSNPRKRISQSLQLYPATARVIWMMAANNRLSDIKFHVPQVGNFTDDELTVPGSSYGMRLRQPQPGLDQIEGAIKRLKAETDSRRAAVTIFQPVDAIRESNDIPCAFGILFHNRDKFLETTVIMRSNNACALLPFNLFEFSLLAEVVAVEAGLELGPITYFAGSMHLYESDIERAKGLLAESVDTPFAMEQMPCDKSPLKALKRLAQADVKLREASTSLNITMVNEIIADVENDFGPYWSLFAKILACGVAASRDFQTFSSLIQLIDPNLKRFLPKMSQNVADINIAQIGGLFGRDVSSNVVVPIRRNNLMKRFAEHAVNYEAESGQAIGAAVLLRAQDLVFERFAARGDDDVLSYDAFRRALDGQS</sequence>
<gene>
    <name evidence="4" type="ORF">CHU95_15670</name>
</gene>